<name>A0A0D9ZKP0_9ORYZ</name>
<evidence type="ECO:0000313" key="3">
    <source>
        <dbReference type="Proteomes" id="UP000026961"/>
    </source>
</evidence>
<reference evidence="2" key="1">
    <citation type="submission" date="2015-04" db="UniProtKB">
        <authorList>
            <consortium name="EnsemblPlants"/>
        </authorList>
    </citation>
    <scope>IDENTIFICATION</scope>
</reference>
<protein>
    <submittedName>
        <fullName evidence="2">Uncharacterized protein</fullName>
    </submittedName>
</protein>
<dbReference type="AlphaFoldDB" id="A0A0D9ZKP0"/>
<evidence type="ECO:0000313" key="2">
    <source>
        <dbReference type="EnsemblPlants" id="OGLUM04G12090.1"/>
    </source>
</evidence>
<organism evidence="2">
    <name type="scientific">Oryza glumipatula</name>
    <dbReference type="NCBI Taxonomy" id="40148"/>
    <lineage>
        <taxon>Eukaryota</taxon>
        <taxon>Viridiplantae</taxon>
        <taxon>Streptophyta</taxon>
        <taxon>Embryophyta</taxon>
        <taxon>Tracheophyta</taxon>
        <taxon>Spermatophyta</taxon>
        <taxon>Magnoliopsida</taxon>
        <taxon>Liliopsida</taxon>
        <taxon>Poales</taxon>
        <taxon>Poaceae</taxon>
        <taxon>BOP clade</taxon>
        <taxon>Oryzoideae</taxon>
        <taxon>Oryzeae</taxon>
        <taxon>Oryzinae</taxon>
        <taxon>Oryza</taxon>
    </lineage>
</organism>
<evidence type="ECO:0000256" key="1">
    <source>
        <dbReference type="SAM" id="MobiDB-lite"/>
    </source>
</evidence>
<dbReference type="Gramene" id="OGLUM04G12090.1">
    <property type="protein sequence ID" value="OGLUM04G12090.1"/>
    <property type="gene ID" value="OGLUM04G12090"/>
</dbReference>
<dbReference type="Proteomes" id="UP000026961">
    <property type="component" value="Chromosome 4"/>
</dbReference>
<feature type="region of interest" description="Disordered" evidence="1">
    <location>
        <begin position="71"/>
        <end position="101"/>
    </location>
</feature>
<dbReference type="EnsemblPlants" id="OGLUM04G12090.1">
    <property type="protein sequence ID" value="OGLUM04G12090.1"/>
    <property type="gene ID" value="OGLUM04G12090"/>
</dbReference>
<keyword evidence="3" id="KW-1185">Reference proteome</keyword>
<sequence>MAAAAAARRPEVPSWRRPLAVSPTTPTSGAAQMKRGKRPSAPTRPICPSRRISALKAHALLQWLHQCSPAQPSDAPLSLSLSSPPWGGQPPPTSPVAATGVAGRDKIRLQATTDFRVKNELHGALLYLTVGLPLLKLGSAWVDQMMDFVA</sequence>
<reference evidence="2" key="2">
    <citation type="submission" date="2018-05" db="EMBL/GenBank/DDBJ databases">
        <title>OgluRS3 (Oryza glumaepatula Reference Sequence Version 3).</title>
        <authorList>
            <person name="Zhang J."/>
            <person name="Kudrna D."/>
            <person name="Lee S."/>
            <person name="Talag J."/>
            <person name="Welchert J."/>
            <person name="Wing R.A."/>
        </authorList>
    </citation>
    <scope>NUCLEOTIDE SEQUENCE [LARGE SCALE GENOMIC DNA]</scope>
</reference>
<proteinExistence type="predicted"/>
<dbReference type="HOGENOM" id="CLU_1809223_0_0_1"/>
<accession>A0A0D9ZKP0</accession>
<feature type="compositionally biased region" description="Low complexity" evidence="1">
    <location>
        <begin position="71"/>
        <end position="86"/>
    </location>
</feature>
<feature type="region of interest" description="Disordered" evidence="1">
    <location>
        <begin position="1"/>
        <end position="47"/>
    </location>
</feature>